<proteinExistence type="predicted"/>
<feature type="compositionally biased region" description="Polar residues" evidence="1">
    <location>
        <begin position="134"/>
        <end position="151"/>
    </location>
</feature>
<protein>
    <submittedName>
        <fullName evidence="2">Uncharacterized protein</fullName>
    </submittedName>
</protein>
<evidence type="ECO:0000313" key="3">
    <source>
        <dbReference type="Proteomes" id="UP001432109"/>
    </source>
</evidence>
<feature type="compositionally biased region" description="Basic and acidic residues" evidence="1">
    <location>
        <begin position="110"/>
        <end position="133"/>
    </location>
</feature>
<name>A0AAX4J7P3_9CAUD</name>
<gene>
    <name evidence="2" type="ORF">CF5_0175</name>
</gene>
<feature type="compositionally biased region" description="Polar residues" evidence="1">
    <location>
        <begin position="28"/>
        <end position="49"/>
    </location>
</feature>
<reference evidence="2" key="1">
    <citation type="submission" date="2023-12" db="EMBL/GenBank/DDBJ databases">
        <title>Isolation and Characterisation of Novel Lytic Bacteriophages for therapeutic applications in Prosthetic Joint Infections.</title>
        <authorList>
            <person name="Burton N."/>
            <person name="Melo L.D.R."/>
            <person name="Pearce B."/>
            <person name="Tadesse M.D."/>
            <person name="Vryonis E."/>
            <person name="Sagona A."/>
        </authorList>
    </citation>
    <scope>NUCLEOTIDE SEQUENCE</scope>
</reference>
<dbReference type="Proteomes" id="UP001432109">
    <property type="component" value="Segment"/>
</dbReference>
<sequence>MKKVISVLVIIVLLIMSGFAVNQFLKSSQNDSNGASQIGNDRNDSQEQQPSEETDQNTNNEENFDENNTDVNENGFDGDNVEVDEPSKERDWESGKGVDTESNTSTVPENDGKHVDMSEKRKELWGKSSETGETRNSNAKDTVNQETGEQE</sequence>
<evidence type="ECO:0000256" key="1">
    <source>
        <dbReference type="SAM" id="MobiDB-lite"/>
    </source>
</evidence>
<accession>A0AAX4J7P3</accession>
<evidence type="ECO:0000313" key="2">
    <source>
        <dbReference type="EMBL" id="WRW34682.1"/>
    </source>
</evidence>
<organism evidence="2 3">
    <name type="scientific">Staphylococcus phage CF5</name>
    <dbReference type="NCBI Taxonomy" id="3113739"/>
    <lineage>
        <taxon>Viruses</taxon>
        <taxon>Duplodnaviria</taxon>
        <taxon>Heunggongvirae</taxon>
        <taxon>Uroviricota</taxon>
        <taxon>Caudoviricetes</taxon>
        <taxon>Herelleviridae</taxon>
        <taxon>Twortvirinae</taxon>
        <taxon>Silviavirus</taxon>
    </lineage>
</organism>
<feature type="region of interest" description="Disordered" evidence="1">
    <location>
        <begin position="28"/>
        <end position="151"/>
    </location>
</feature>
<dbReference type="EMBL" id="PP034390">
    <property type="protein sequence ID" value="WRW34682.1"/>
    <property type="molecule type" value="Genomic_DNA"/>
</dbReference>
<feature type="compositionally biased region" description="Basic and acidic residues" evidence="1">
    <location>
        <begin position="85"/>
        <end position="99"/>
    </location>
</feature>